<protein>
    <submittedName>
        <fullName evidence="1">Uncharacterized protein</fullName>
    </submittedName>
</protein>
<evidence type="ECO:0000313" key="2">
    <source>
        <dbReference type="Proteomes" id="UP000007484"/>
    </source>
</evidence>
<reference evidence="1 2" key="1">
    <citation type="journal article" date="2011" name="J. Bacteriol.">
        <title>Complete genome sequences of two hemotropic Mycoplasmas, Mycoplasma haemofelis strain Ohio2 and Mycoplasma suis strain Illinois.</title>
        <authorList>
            <person name="Messick J.B."/>
            <person name="Santos A.P."/>
            <person name="Guimaraes A.M."/>
        </authorList>
    </citation>
    <scope>NUCLEOTIDE SEQUENCE [LARGE SCALE GENOMIC DNA]</scope>
    <source>
        <strain evidence="1 2">Illinois</strain>
    </source>
</reference>
<dbReference type="EMBL" id="CP002525">
    <property type="protein sequence ID" value="ADX98059.1"/>
    <property type="molecule type" value="Genomic_DNA"/>
</dbReference>
<name>F0QRD9_MYCSL</name>
<gene>
    <name evidence="1" type="ordered locus">MSU_0525</name>
</gene>
<dbReference type="AlphaFoldDB" id="F0QRD9"/>
<dbReference type="Proteomes" id="UP000007484">
    <property type="component" value="Chromosome"/>
</dbReference>
<dbReference type="RefSeq" id="WP_013609920.1">
    <property type="nucleotide sequence ID" value="NC_015155.1"/>
</dbReference>
<accession>F0QRD9</accession>
<keyword evidence="2" id="KW-1185">Reference proteome</keyword>
<organism evidence="1 2">
    <name type="scientific">Mycoplasma suis (strain Illinois)</name>
    <dbReference type="NCBI Taxonomy" id="768700"/>
    <lineage>
        <taxon>Bacteria</taxon>
        <taxon>Bacillati</taxon>
        <taxon>Mycoplasmatota</taxon>
        <taxon>Mollicutes</taxon>
        <taxon>Mycoplasmataceae</taxon>
        <taxon>Mycoplasma</taxon>
    </lineage>
</organism>
<sequence length="391" mass="44227">MKFFSLPFLKGTSFLALFSLPIFGISFYSNSKETDPFKLGKASGLTTRVRLYIDGLPEQNQIVSATSVLGGGISDPSNNYQIMKVDNQQVSSPQPQPKNQRTPALIAELSLKNLNRLDWQKFCLPEGSILKKINNNAAAAAAASSTQSTQNQISLCTPEWLSYSKDRTRENSELIDYLMKTLTLFIQVDHVANMFAIYDEKTHYPNNNGGSNNGQITEKLKSECKLDKTSTKEVLTDLFFTTSWKRKHCLLSPVTMKVNIDLKGRTKNQEPQSSNSLTKDIISKGLVTGNINYGLFDYWGGLRKIPKNGNNNDQKKIPIFRFFNKERKYALTTGTCTLESIYKLVDYRNLTKDKFFEQCPPPGWKIGKKTYNQPLNQLLRQSSNHLQSLKK</sequence>
<evidence type="ECO:0000313" key="1">
    <source>
        <dbReference type="EMBL" id="ADX98059.1"/>
    </source>
</evidence>
<dbReference type="KEGG" id="mss:MSU_0525"/>
<dbReference type="STRING" id="768700.MSU_0525"/>
<dbReference type="HOGENOM" id="CLU_061550_0_0_14"/>
<proteinExistence type="predicted"/>